<accession>A0A8J5KPT7</accession>
<dbReference type="FunFam" id="3.30.730.10:FF:000006">
    <property type="entry name" value="ethylene-responsive transcription factor ERF014-like"/>
    <property type="match status" value="1"/>
</dbReference>
<reference evidence="8 9" key="1">
    <citation type="submission" date="2020-08" db="EMBL/GenBank/DDBJ databases">
        <title>Plant Genome Project.</title>
        <authorList>
            <person name="Zhang R.-G."/>
        </authorList>
    </citation>
    <scope>NUCLEOTIDE SEQUENCE [LARGE SCALE GENOMIC DNA]</scope>
    <source>
        <tissue evidence="8">Rhizome</tissue>
    </source>
</reference>
<dbReference type="PANTHER" id="PTHR31985:SF231">
    <property type="entry name" value="ETHYLENE-RESPONSIVE TRANSCRIPTION FACTOR ERF014"/>
    <property type="match status" value="1"/>
</dbReference>
<name>A0A8J5KPT7_ZINOF</name>
<comment type="caution">
    <text evidence="8">The sequence shown here is derived from an EMBL/GenBank/DDBJ whole genome shotgun (WGS) entry which is preliminary data.</text>
</comment>
<organism evidence="8 9">
    <name type="scientific">Zingiber officinale</name>
    <name type="common">Ginger</name>
    <name type="synonym">Amomum zingiber</name>
    <dbReference type="NCBI Taxonomy" id="94328"/>
    <lineage>
        <taxon>Eukaryota</taxon>
        <taxon>Viridiplantae</taxon>
        <taxon>Streptophyta</taxon>
        <taxon>Embryophyta</taxon>
        <taxon>Tracheophyta</taxon>
        <taxon>Spermatophyta</taxon>
        <taxon>Magnoliopsida</taxon>
        <taxon>Liliopsida</taxon>
        <taxon>Zingiberales</taxon>
        <taxon>Zingiberaceae</taxon>
        <taxon>Zingiber</taxon>
    </lineage>
</organism>
<evidence type="ECO:0000259" key="7">
    <source>
        <dbReference type="PROSITE" id="PS51032"/>
    </source>
</evidence>
<keyword evidence="2" id="KW-0805">Transcription regulation</keyword>
<keyword evidence="5" id="KW-0539">Nucleus</keyword>
<evidence type="ECO:0000313" key="8">
    <source>
        <dbReference type="EMBL" id="KAG6488106.1"/>
    </source>
</evidence>
<dbReference type="CDD" id="cd00018">
    <property type="entry name" value="AP2"/>
    <property type="match status" value="1"/>
</dbReference>
<dbReference type="SMART" id="SM00380">
    <property type="entry name" value="AP2"/>
    <property type="match status" value="1"/>
</dbReference>
<evidence type="ECO:0000313" key="9">
    <source>
        <dbReference type="Proteomes" id="UP000734854"/>
    </source>
</evidence>
<dbReference type="Pfam" id="PF00847">
    <property type="entry name" value="AP2"/>
    <property type="match status" value="1"/>
</dbReference>
<evidence type="ECO:0000256" key="2">
    <source>
        <dbReference type="ARBA" id="ARBA00023015"/>
    </source>
</evidence>
<evidence type="ECO:0000256" key="5">
    <source>
        <dbReference type="ARBA" id="ARBA00023242"/>
    </source>
</evidence>
<evidence type="ECO:0000256" key="3">
    <source>
        <dbReference type="ARBA" id="ARBA00023125"/>
    </source>
</evidence>
<evidence type="ECO:0000256" key="4">
    <source>
        <dbReference type="ARBA" id="ARBA00023163"/>
    </source>
</evidence>
<dbReference type="InterPro" id="IPR001471">
    <property type="entry name" value="AP2/ERF_dom"/>
</dbReference>
<dbReference type="GO" id="GO:0000976">
    <property type="term" value="F:transcription cis-regulatory region binding"/>
    <property type="evidence" value="ECO:0007669"/>
    <property type="project" value="UniProtKB-ARBA"/>
</dbReference>
<dbReference type="PANTHER" id="PTHR31985">
    <property type="entry name" value="ETHYLENE-RESPONSIVE TRANSCRIPTION FACTOR ERF042-RELATED"/>
    <property type="match status" value="1"/>
</dbReference>
<proteinExistence type="inferred from homology"/>
<evidence type="ECO:0000256" key="6">
    <source>
        <dbReference type="ARBA" id="ARBA00024343"/>
    </source>
</evidence>
<keyword evidence="9" id="KW-1185">Reference proteome</keyword>
<keyword evidence="3" id="KW-0238">DNA-binding</keyword>
<dbReference type="PROSITE" id="PS51032">
    <property type="entry name" value="AP2_ERF"/>
    <property type="match status" value="1"/>
</dbReference>
<dbReference type="Proteomes" id="UP000734854">
    <property type="component" value="Unassembled WGS sequence"/>
</dbReference>
<dbReference type="EMBL" id="JACMSC010000015">
    <property type="protein sequence ID" value="KAG6488106.1"/>
    <property type="molecule type" value="Genomic_DNA"/>
</dbReference>
<sequence length="198" mass="21518">MGKSSGKRQYNGVRRRSWGSWVSEIRAPLHKTRIWLGSYSTPDAAARAYDAALLCLKGSSAATFNFPAALPRGRLIAPSSLSPKSIQKLAAAAAAATMATMATNTPPLTTTTTTTSFPSDSDEIQYRSVDVLATYSSTTSTTSEKKEVVVDESWVDLGAIVQSPKNVDDDRFVVSSSYWPEEWEEEMAAGDMNLWSFC</sequence>
<protein>
    <recommendedName>
        <fullName evidence="7">AP2/ERF domain-containing protein</fullName>
    </recommendedName>
</protein>
<comment type="subcellular location">
    <subcellularLocation>
        <location evidence="1">Nucleus</location>
    </subcellularLocation>
</comment>
<dbReference type="OrthoDB" id="665906at2759"/>
<dbReference type="InterPro" id="IPR051032">
    <property type="entry name" value="AP2/ERF_TF_ERF_subfamily"/>
</dbReference>
<keyword evidence="4" id="KW-0804">Transcription</keyword>
<feature type="domain" description="AP2/ERF" evidence="7">
    <location>
        <begin position="9"/>
        <end position="67"/>
    </location>
</feature>
<dbReference type="GO" id="GO:0003700">
    <property type="term" value="F:DNA-binding transcription factor activity"/>
    <property type="evidence" value="ECO:0007669"/>
    <property type="project" value="InterPro"/>
</dbReference>
<dbReference type="AlphaFoldDB" id="A0A8J5KPT7"/>
<gene>
    <name evidence="8" type="ORF">ZIOFF_056864</name>
</gene>
<dbReference type="GO" id="GO:0005634">
    <property type="term" value="C:nucleus"/>
    <property type="evidence" value="ECO:0007669"/>
    <property type="project" value="UniProtKB-SubCell"/>
</dbReference>
<evidence type="ECO:0000256" key="1">
    <source>
        <dbReference type="ARBA" id="ARBA00004123"/>
    </source>
</evidence>
<comment type="similarity">
    <text evidence="6">Belongs to the AP2/ERF transcription factor family. ERF subfamily.</text>
</comment>